<comment type="caution">
    <text evidence="3">The sequence shown here is derived from an EMBL/GenBank/DDBJ whole genome shotgun (WGS) entry which is preliminary data.</text>
</comment>
<evidence type="ECO:0000313" key="4">
    <source>
        <dbReference type="Proteomes" id="UP001338137"/>
    </source>
</evidence>
<protein>
    <submittedName>
        <fullName evidence="3">Replication protein</fullName>
    </submittedName>
</protein>
<organism evidence="3 4">
    <name type="scientific">Paenibacillus alba</name>
    <dbReference type="NCBI Taxonomy" id="1197127"/>
    <lineage>
        <taxon>Bacteria</taxon>
        <taxon>Bacillati</taxon>
        <taxon>Bacillota</taxon>
        <taxon>Bacilli</taxon>
        <taxon>Bacillales</taxon>
        <taxon>Paenibacillaceae</taxon>
        <taxon>Paenibacillus</taxon>
    </lineage>
</organism>
<dbReference type="InterPro" id="IPR006497">
    <property type="entry name" value="Phage_lambda_VrpO_N"/>
</dbReference>
<dbReference type="Gene3D" id="1.10.10.10">
    <property type="entry name" value="Winged helix-like DNA-binding domain superfamily/Winged helix DNA-binding domain"/>
    <property type="match status" value="1"/>
</dbReference>
<proteinExistence type="predicted"/>
<evidence type="ECO:0000259" key="2">
    <source>
        <dbReference type="Pfam" id="PF04492"/>
    </source>
</evidence>
<feature type="compositionally biased region" description="Polar residues" evidence="1">
    <location>
        <begin position="244"/>
        <end position="259"/>
    </location>
</feature>
<dbReference type="InterPro" id="IPR036388">
    <property type="entry name" value="WH-like_DNA-bd_sf"/>
</dbReference>
<keyword evidence="4" id="KW-1185">Reference proteome</keyword>
<dbReference type="RefSeq" id="WP_326075302.1">
    <property type="nucleotide sequence ID" value="NZ_JARLKY010000090.1"/>
</dbReference>
<dbReference type="Proteomes" id="UP001338137">
    <property type="component" value="Unassembled WGS sequence"/>
</dbReference>
<gene>
    <name evidence="3" type="ORF">P4I72_29865</name>
</gene>
<evidence type="ECO:0000313" key="3">
    <source>
        <dbReference type="EMBL" id="MEC0231313.1"/>
    </source>
</evidence>
<feature type="region of interest" description="Disordered" evidence="1">
    <location>
        <begin position="240"/>
        <end position="278"/>
    </location>
</feature>
<name>A0ABU6GEX8_9BACL</name>
<feature type="domain" description="Bacteriophage lambda Replication protein O N-terminal" evidence="2">
    <location>
        <begin position="4"/>
        <end position="103"/>
    </location>
</feature>
<accession>A0ABU6GEX8</accession>
<dbReference type="EMBL" id="JARLKY010000090">
    <property type="protein sequence ID" value="MEC0231313.1"/>
    <property type="molecule type" value="Genomic_DNA"/>
</dbReference>
<reference evidence="3 4" key="1">
    <citation type="submission" date="2023-03" db="EMBL/GenBank/DDBJ databases">
        <title>Bacillus Genome Sequencing.</title>
        <authorList>
            <person name="Dunlap C."/>
        </authorList>
    </citation>
    <scope>NUCLEOTIDE SEQUENCE [LARGE SCALE GENOMIC DNA]</scope>
    <source>
        <strain evidence="3 4">BD-533</strain>
    </source>
</reference>
<evidence type="ECO:0000256" key="1">
    <source>
        <dbReference type="SAM" id="MobiDB-lite"/>
    </source>
</evidence>
<dbReference type="NCBIfam" id="TIGR01610">
    <property type="entry name" value="phage_O_Nterm"/>
    <property type="match status" value="1"/>
</dbReference>
<dbReference type="Pfam" id="PF04492">
    <property type="entry name" value="Phage_rep_O"/>
    <property type="match status" value="1"/>
</dbReference>
<sequence>MADVQVENGYCRIANEILEHIAKCKLNGTQFRLLMILWRYTYGFQRKEHDLSLTFFANALEINKDQVKRELNSLIDLNIISVVEEATFNSTRVISFNKNYEKWVVPSNEKRVQGAKKTTGIEIAHTQGANEHTPPGGGLAPQERYSFKDNFKENQEEEEKPMTVMDAYFYSFKKWNMTGPITDYVTKLRKRDCSEKFIVEIILLMGEKGINPDIKYMTAVAEDWIHRGINSREEAEAYKERQNSKVTHINQKQYNSGRSQKPKIPGVLPSTPAESSKLTEEELHAARLMAAKLDEKFNNKPEMLVHE</sequence>